<dbReference type="AlphaFoldDB" id="A0A1B3Z6T3"/>
<dbReference type="STRING" id="1560345.AWL63_03270"/>
<dbReference type="RefSeq" id="WP_069203723.1">
    <property type="nucleotide sequence ID" value="NZ_CP014168.1"/>
</dbReference>
<feature type="domain" description="Acetyl-CoA hydrolase/transferase N-terminal" evidence="3">
    <location>
        <begin position="15"/>
        <end position="190"/>
    </location>
</feature>
<comment type="similarity">
    <text evidence="1">Belongs to the acetyl-CoA hydrolase/transferase family.</text>
</comment>
<dbReference type="InterPro" id="IPR038460">
    <property type="entry name" value="AcetylCoA_hyd_C_sf"/>
</dbReference>
<gene>
    <name evidence="5" type="ORF">AWL63_03270</name>
</gene>
<dbReference type="PANTHER" id="PTHR21432:SF20">
    <property type="entry name" value="ACETYL-COA HYDROLASE"/>
    <property type="match status" value="1"/>
</dbReference>
<dbReference type="InterPro" id="IPR037171">
    <property type="entry name" value="NagB/RpiA_transferase-like"/>
</dbReference>
<evidence type="ECO:0000313" key="5">
    <source>
        <dbReference type="EMBL" id="AOH83140.1"/>
    </source>
</evidence>
<dbReference type="PANTHER" id="PTHR21432">
    <property type="entry name" value="ACETYL-COA HYDROLASE-RELATED"/>
    <property type="match status" value="1"/>
</dbReference>
<dbReference type="Gene3D" id="3.40.1080.10">
    <property type="entry name" value="Glutaconate Coenzyme A-transferase"/>
    <property type="match status" value="1"/>
</dbReference>
<dbReference type="OrthoDB" id="9801795at2"/>
<dbReference type="InterPro" id="IPR026888">
    <property type="entry name" value="AcetylCoA_hyd_C"/>
</dbReference>
<dbReference type="Gene3D" id="3.40.1080.20">
    <property type="entry name" value="Acetyl-CoA hydrolase/transferase C-terminal domain"/>
    <property type="match status" value="1"/>
</dbReference>
<dbReference type="GO" id="GO:0006083">
    <property type="term" value="P:acetate metabolic process"/>
    <property type="evidence" value="ECO:0007669"/>
    <property type="project" value="InterPro"/>
</dbReference>
<dbReference type="GO" id="GO:0008775">
    <property type="term" value="F:acetate CoA-transferase activity"/>
    <property type="evidence" value="ECO:0007669"/>
    <property type="project" value="InterPro"/>
</dbReference>
<dbReference type="Pfam" id="PF02550">
    <property type="entry name" value="AcetylCoA_hydro"/>
    <property type="match status" value="1"/>
</dbReference>
<dbReference type="Proteomes" id="UP000094256">
    <property type="component" value="Chromosome"/>
</dbReference>
<evidence type="ECO:0000313" key="6">
    <source>
        <dbReference type="Proteomes" id="UP000094256"/>
    </source>
</evidence>
<protein>
    <submittedName>
        <fullName evidence="5">4-hydroxybutyrate CoA-transferase</fullName>
    </submittedName>
</protein>
<accession>A0A1B3Z6T3</accession>
<reference evidence="5 6" key="1">
    <citation type="submission" date="2016-01" db="EMBL/GenBank/DDBJ databases">
        <title>Complete genome and mega plasmid sequence of Sphingomonas panacis DCY99 elicits systemic resistance in rice to Xanthomonas oryzae.</title>
        <authorList>
            <person name="Kim Y.J."/>
            <person name="Yang D.C."/>
            <person name="Sing P."/>
        </authorList>
    </citation>
    <scope>NUCLEOTIDE SEQUENCE [LARGE SCALE GENOMIC DNA]</scope>
    <source>
        <strain evidence="5 6">DCY99</strain>
    </source>
</reference>
<sequence length="441" mass="46962">MSSDAALYRSRIMTADQAVALIPSGAKIAMGLGVSQPPAILRALADRAAAGAVSDLRLYYLLSTAIAGETVLRYDLRERIRPVSLFHSAIERALDARAAADGLPPVEVIPTAFSQAPRVLCEQVGVDTLLITVSPMDEDGNFSFGTNTDYALAVSRTAARVILEVNPHMPRVRGDCTVHVSRVSALVEHTAPLLEVPRASLRPQDIAIGDIIAGLVEDGACLQMGIGALPDAVCAALRGHRHLGIHTELMTPGLAELMRCGVVDNSRKQIDVGQTVFTFAMGDRALYDFIDGNPRMSAYPVDHVNDPAVIARNARMVSVNATLQIDLDGACNSECMSGRQYSAAGGQLDFVRGAYASKGGRSIIACHSTAANGTVSRIVPALDGPVTTPRNDTHIVVTEHGWADLKGKTADERARALIDLAHPAFREMLERAAHAKGLARR</sequence>
<feature type="domain" description="Acetyl-CoA hydrolase/transferase C-terminal" evidence="4">
    <location>
        <begin position="282"/>
        <end position="433"/>
    </location>
</feature>
<evidence type="ECO:0000259" key="3">
    <source>
        <dbReference type="Pfam" id="PF02550"/>
    </source>
</evidence>
<organism evidence="5 6">
    <name type="scientific">Sphingomonas panacis</name>
    <dbReference type="NCBI Taxonomy" id="1560345"/>
    <lineage>
        <taxon>Bacteria</taxon>
        <taxon>Pseudomonadati</taxon>
        <taxon>Pseudomonadota</taxon>
        <taxon>Alphaproteobacteria</taxon>
        <taxon>Sphingomonadales</taxon>
        <taxon>Sphingomonadaceae</taxon>
        <taxon>Sphingomonas</taxon>
    </lineage>
</organism>
<dbReference type="SUPFAM" id="SSF100950">
    <property type="entry name" value="NagB/RpiA/CoA transferase-like"/>
    <property type="match status" value="2"/>
</dbReference>
<dbReference type="Gene3D" id="3.30.750.70">
    <property type="entry name" value="4-hydroxybutyrate coenzyme like domains"/>
    <property type="match status" value="1"/>
</dbReference>
<dbReference type="InterPro" id="IPR046433">
    <property type="entry name" value="ActCoA_hydro"/>
</dbReference>
<keyword evidence="6" id="KW-1185">Reference proteome</keyword>
<dbReference type="EMBL" id="CP014168">
    <property type="protein sequence ID" value="AOH83140.1"/>
    <property type="molecule type" value="Genomic_DNA"/>
</dbReference>
<proteinExistence type="inferred from homology"/>
<dbReference type="Pfam" id="PF13336">
    <property type="entry name" value="AcetylCoA_hyd_C"/>
    <property type="match status" value="1"/>
</dbReference>
<name>A0A1B3Z6T3_9SPHN</name>
<dbReference type="InterPro" id="IPR003702">
    <property type="entry name" value="ActCoA_hydro_N"/>
</dbReference>
<evidence type="ECO:0000259" key="4">
    <source>
        <dbReference type="Pfam" id="PF13336"/>
    </source>
</evidence>
<evidence type="ECO:0000256" key="1">
    <source>
        <dbReference type="ARBA" id="ARBA00009632"/>
    </source>
</evidence>
<keyword evidence="2 5" id="KW-0808">Transferase</keyword>
<dbReference type="KEGG" id="span:AWL63_03270"/>
<evidence type="ECO:0000256" key="2">
    <source>
        <dbReference type="ARBA" id="ARBA00022679"/>
    </source>
</evidence>